<dbReference type="STRING" id="291331.XOO0830"/>
<evidence type="ECO:0000313" key="7">
    <source>
        <dbReference type="Proteomes" id="UP000006735"/>
    </source>
</evidence>
<dbReference type="Gene3D" id="1.20.120.1630">
    <property type="match status" value="1"/>
</dbReference>
<dbReference type="EMBL" id="AE013598">
    <property type="protein sequence ID" value="AAW74084.1"/>
    <property type="molecule type" value="Genomic_DNA"/>
</dbReference>
<feature type="transmembrane region" description="Helical" evidence="5">
    <location>
        <begin position="40"/>
        <end position="58"/>
    </location>
</feature>
<evidence type="ECO:0000256" key="3">
    <source>
        <dbReference type="ARBA" id="ARBA00022989"/>
    </source>
</evidence>
<comment type="subcellular location">
    <subcellularLocation>
        <location evidence="1">Endomembrane system</location>
        <topology evidence="1">Multi-pass membrane protein</topology>
    </subcellularLocation>
</comment>
<evidence type="ECO:0000256" key="4">
    <source>
        <dbReference type="ARBA" id="ARBA00023136"/>
    </source>
</evidence>
<sequence>MASCRPTMSPLPPPVCVAAGMLGAWAAALTWPQLCISLPGQRACALAIMLLGALINVVPKWRFRRAGTTVDPRRPQRCSALVQTGLHRYSRNPMYIGHALLLAGWAT</sequence>
<dbReference type="KEGG" id="xoo:XOO0830"/>
<dbReference type="GO" id="GO:0012505">
    <property type="term" value="C:endomembrane system"/>
    <property type="evidence" value="ECO:0007669"/>
    <property type="project" value="UniProtKB-SubCell"/>
</dbReference>
<accession>Q5H4N6</accession>
<evidence type="ECO:0008006" key="8">
    <source>
        <dbReference type="Google" id="ProtNLM"/>
    </source>
</evidence>
<gene>
    <name evidence="6" type="primary">STE14</name>
    <name evidence="6" type="ordered locus">XOO0830</name>
</gene>
<name>Q5H4N6_XANOR</name>
<keyword evidence="4 5" id="KW-0472">Membrane</keyword>
<evidence type="ECO:0000256" key="2">
    <source>
        <dbReference type="ARBA" id="ARBA00022692"/>
    </source>
</evidence>
<organism evidence="6 7">
    <name type="scientific">Xanthomonas oryzae pv. oryzae (strain KACC10331 / KXO85)</name>
    <dbReference type="NCBI Taxonomy" id="291331"/>
    <lineage>
        <taxon>Bacteria</taxon>
        <taxon>Pseudomonadati</taxon>
        <taxon>Pseudomonadota</taxon>
        <taxon>Gammaproteobacteria</taxon>
        <taxon>Lysobacterales</taxon>
        <taxon>Lysobacteraceae</taxon>
        <taxon>Xanthomonas</taxon>
    </lineage>
</organism>
<dbReference type="Pfam" id="PF04191">
    <property type="entry name" value="PEMT"/>
    <property type="match status" value="1"/>
</dbReference>
<evidence type="ECO:0000313" key="6">
    <source>
        <dbReference type="EMBL" id="AAW74084.1"/>
    </source>
</evidence>
<dbReference type="HOGENOM" id="CLU_2304950_0_0_6"/>
<keyword evidence="7" id="KW-1185">Reference proteome</keyword>
<proteinExistence type="predicted"/>
<evidence type="ECO:0000256" key="1">
    <source>
        <dbReference type="ARBA" id="ARBA00004127"/>
    </source>
</evidence>
<dbReference type="InterPro" id="IPR007318">
    <property type="entry name" value="Phopholipid_MeTrfase"/>
</dbReference>
<reference evidence="6 7" key="1">
    <citation type="journal article" date="2005" name="Nucleic Acids Res.">
        <title>The genome sequence of Xanthomonas oryzae pathovar oryzae KACC10331, the bacterial blight pathogen of rice.</title>
        <authorList>
            <person name="Lee B.M."/>
            <person name="Park Y.J."/>
            <person name="Park D.S."/>
            <person name="Kang H.W."/>
            <person name="Kim J.G."/>
            <person name="Song E.S."/>
            <person name="Park I.C."/>
            <person name="Yoon U.H."/>
            <person name="Hahn J.H."/>
            <person name="Koo B.S."/>
            <person name="Lee G.B."/>
            <person name="Kim H."/>
            <person name="Park H.S."/>
            <person name="Yoon K.O."/>
            <person name="Kim J.H."/>
            <person name="Jung C.H."/>
            <person name="Koh N.H."/>
            <person name="Seo J.S."/>
            <person name="Go S.J."/>
        </authorList>
    </citation>
    <scope>NUCLEOTIDE SEQUENCE [LARGE SCALE GENOMIC DNA]</scope>
    <source>
        <strain evidence="7">KACC10331 / KXO85</strain>
    </source>
</reference>
<keyword evidence="2 5" id="KW-0812">Transmembrane</keyword>
<dbReference type="Proteomes" id="UP000006735">
    <property type="component" value="Chromosome"/>
</dbReference>
<keyword evidence="3 5" id="KW-1133">Transmembrane helix</keyword>
<dbReference type="AlphaFoldDB" id="Q5H4N6"/>
<protein>
    <recommendedName>
        <fullName evidence="8">Isoprenylcysteine carboxylmethyltransferase family protein</fullName>
    </recommendedName>
</protein>
<evidence type="ECO:0000256" key="5">
    <source>
        <dbReference type="SAM" id="Phobius"/>
    </source>
</evidence>